<evidence type="ECO:0000313" key="3">
    <source>
        <dbReference type="EMBL" id="EST49352.1"/>
    </source>
</evidence>
<feature type="region of interest" description="Disordered" evidence="2">
    <location>
        <begin position="180"/>
        <end position="200"/>
    </location>
</feature>
<dbReference type="AlphaFoldDB" id="V6LXJ4"/>
<dbReference type="VEuPathDB" id="GiardiaDB:SS50377_20079"/>
<feature type="coiled-coil region" evidence="1">
    <location>
        <begin position="303"/>
        <end position="377"/>
    </location>
</feature>
<proteinExistence type="predicted"/>
<gene>
    <name evidence="3" type="ORF">SS50377_10277</name>
</gene>
<keyword evidence="1" id="KW-0175">Coiled coil</keyword>
<protein>
    <submittedName>
        <fullName evidence="3">Uncharacterized protein</fullName>
    </submittedName>
</protein>
<evidence type="ECO:0000256" key="2">
    <source>
        <dbReference type="SAM" id="MobiDB-lite"/>
    </source>
</evidence>
<sequence>MKSQISGNQSSINTTYMVQENSALLFNDVNKTLIQLDSQCGSFQPIINDIQIILSEKEKIREQTSILELLNSENNDLVLKISQAIQNRDEYLFQLQITDVQVQEQRFMLSQLLNAAKQATTQQTQESQQQYQSLIYQKYQGSRMTKRSAVGLLGELDRKQQQKDACSECCGDIFDVPQSLKSDNQDTNNTDTDPGTDTVSQRCESYQSRITSLILEKQGLEALLARRIGELQASLARVRETLAFRDYQASRQLEEVGNQLSNAQKYKLKSEVRYSQLTSDLALMTNKGIEQGGRVKNETDNVLRNAKREMKIFQLNKQREIDKAMREADQAGIHEMNQLTKQKLQLEVELSQYKNSVKKINNRIKVLEEELSQEGEENGYLRKVLANIMGNE</sequence>
<reference evidence="3" key="1">
    <citation type="journal article" date="2014" name="PLoS Genet.">
        <title>The Genome of Spironucleus salmonicida Highlights a Fish Pathogen Adapted to Fluctuating Environments.</title>
        <authorList>
            <person name="Xu F."/>
            <person name="Jerlstrom-Hultqvist J."/>
            <person name="Einarsson E."/>
            <person name="Astvaldsson A."/>
            <person name="Svard S.G."/>
            <person name="Andersson J.O."/>
        </authorList>
    </citation>
    <scope>NUCLEOTIDE SEQUENCE</scope>
</reference>
<accession>V6LXJ4</accession>
<evidence type="ECO:0000256" key="1">
    <source>
        <dbReference type="SAM" id="Coils"/>
    </source>
</evidence>
<name>V6LXJ4_9EUKA</name>
<feature type="compositionally biased region" description="Low complexity" evidence="2">
    <location>
        <begin position="185"/>
        <end position="198"/>
    </location>
</feature>
<organism evidence="3">
    <name type="scientific">Spironucleus salmonicida</name>
    <dbReference type="NCBI Taxonomy" id="348837"/>
    <lineage>
        <taxon>Eukaryota</taxon>
        <taxon>Metamonada</taxon>
        <taxon>Diplomonadida</taxon>
        <taxon>Hexamitidae</taxon>
        <taxon>Hexamitinae</taxon>
        <taxon>Spironucleus</taxon>
    </lineage>
</organism>
<dbReference type="EMBL" id="KI545952">
    <property type="protein sequence ID" value="EST49352.1"/>
    <property type="molecule type" value="Genomic_DNA"/>
</dbReference>